<proteinExistence type="predicted"/>
<evidence type="ECO:0000313" key="3">
    <source>
        <dbReference type="EMBL" id="PWA46221.1"/>
    </source>
</evidence>
<dbReference type="GO" id="GO:0008270">
    <property type="term" value="F:zinc ion binding"/>
    <property type="evidence" value="ECO:0007669"/>
    <property type="project" value="UniProtKB-KW"/>
</dbReference>
<evidence type="ECO:0000256" key="1">
    <source>
        <dbReference type="PROSITE-ProRule" id="PRU00042"/>
    </source>
</evidence>
<dbReference type="InterPro" id="IPR044291">
    <property type="entry name" value="GIS/GIS2/ZFP8"/>
</dbReference>
<comment type="caution">
    <text evidence="3">The sequence shown here is derived from an EMBL/GenBank/DDBJ whole genome shotgun (WGS) entry which is preliminary data.</text>
</comment>
<dbReference type="InterPro" id="IPR036236">
    <property type="entry name" value="Znf_C2H2_sf"/>
</dbReference>
<keyword evidence="1" id="KW-0479">Metal-binding</keyword>
<dbReference type="STRING" id="35608.A0A2U1LB83"/>
<dbReference type="SUPFAM" id="SSF57667">
    <property type="entry name" value="beta-beta-alpha zinc fingers"/>
    <property type="match status" value="1"/>
</dbReference>
<reference evidence="3 4" key="1">
    <citation type="journal article" date="2018" name="Mol. Plant">
        <title>The genome of Artemisia annua provides insight into the evolution of Asteraceae family and artemisinin biosynthesis.</title>
        <authorList>
            <person name="Shen Q."/>
            <person name="Zhang L."/>
            <person name="Liao Z."/>
            <person name="Wang S."/>
            <person name="Yan T."/>
            <person name="Shi P."/>
            <person name="Liu M."/>
            <person name="Fu X."/>
            <person name="Pan Q."/>
            <person name="Wang Y."/>
            <person name="Lv Z."/>
            <person name="Lu X."/>
            <person name="Zhang F."/>
            <person name="Jiang W."/>
            <person name="Ma Y."/>
            <person name="Chen M."/>
            <person name="Hao X."/>
            <person name="Li L."/>
            <person name="Tang Y."/>
            <person name="Lv G."/>
            <person name="Zhou Y."/>
            <person name="Sun X."/>
            <person name="Brodelius P.E."/>
            <person name="Rose J.K.C."/>
            <person name="Tang K."/>
        </authorList>
    </citation>
    <scope>NUCLEOTIDE SEQUENCE [LARGE SCALE GENOMIC DNA]</scope>
    <source>
        <strain evidence="4">cv. Huhao1</strain>
        <tissue evidence="3">Leaf</tissue>
    </source>
</reference>
<evidence type="ECO:0000313" key="4">
    <source>
        <dbReference type="Proteomes" id="UP000245207"/>
    </source>
</evidence>
<sequence>MEINNQETRNFINVESFSELPFTSPSRLKEKSIRLFGKEFVSNITTDSSTINITDESDSNDTSVIIHEEPKESSNQSNPKFECHFCHRKFPTSQALGGHQNAHKRERQHAKRAHLHNVMLNGSLNATQMYGLMNYQREIRPYYHHQQLPSWGTASNAYGLANAGNNSSRFYGGNASFSSHQTTISSSPLAMWRFPTARNSIFDDSLKVSRIGTEISSQVPYSFEQKSSVQDQVSLDLRL</sequence>
<gene>
    <name evidence="3" type="ORF">CTI12_AA510200</name>
</gene>
<name>A0A2U1LB83_ARTAN</name>
<dbReference type="PANTHER" id="PTHR46547:SF7">
    <property type="entry name" value="ZINC FINGER PROTEIN GIS"/>
    <property type="match status" value="1"/>
</dbReference>
<accession>A0A2U1LB83</accession>
<dbReference type="EMBL" id="PKPP01010389">
    <property type="protein sequence ID" value="PWA46221.1"/>
    <property type="molecule type" value="Genomic_DNA"/>
</dbReference>
<organism evidence="3 4">
    <name type="scientific">Artemisia annua</name>
    <name type="common">Sweet wormwood</name>
    <dbReference type="NCBI Taxonomy" id="35608"/>
    <lineage>
        <taxon>Eukaryota</taxon>
        <taxon>Viridiplantae</taxon>
        <taxon>Streptophyta</taxon>
        <taxon>Embryophyta</taxon>
        <taxon>Tracheophyta</taxon>
        <taxon>Spermatophyta</taxon>
        <taxon>Magnoliopsida</taxon>
        <taxon>eudicotyledons</taxon>
        <taxon>Gunneridae</taxon>
        <taxon>Pentapetalae</taxon>
        <taxon>asterids</taxon>
        <taxon>campanulids</taxon>
        <taxon>Asterales</taxon>
        <taxon>Asteraceae</taxon>
        <taxon>Asteroideae</taxon>
        <taxon>Anthemideae</taxon>
        <taxon>Artemisiinae</taxon>
        <taxon>Artemisia</taxon>
    </lineage>
</organism>
<dbReference type="AlphaFoldDB" id="A0A2U1LB83"/>
<keyword evidence="4" id="KW-1185">Reference proteome</keyword>
<dbReference type="Proteomes" id="UP000245207">
    <property type="component" value="Unassembled WGS sequence"/>
</dbReference>
<keyword evidence="1" id="KW-0863">Zinc-finger</keyword>
<dbReference type="GO" id="GO:0010090">
    <property type="term" value="P:trichome morphogenesis"/>
    <property type="evidence" value="ECO:0007669"/>
    <property type="project" value="InterPro"/>
</dbReference>
<dbReference type="PANTHER" id="PTHR46547">
    <property type="entry name" value="ZINC FINGER PROTEIN GIS"/>
    <property type="match status" value="1"/>
</dbReference>
<dbReference type="GO" id="GO:0009739">
    <property type="term" value="P:response to gibberellin"/>
    <property type="evidence" value="ECO:0007669"/>
    <property type="project" value="InterPro"/>
</dbReference>
<protein>
    <submittedName>
        <fullName evidence="3">Zinc finger, C2H2</fullName>
    </submittedName>
</protein>
<dbReference type="PROSITE" id="PS50157">
    <property type="entry name" value="ZINC_FINGER_C2H2_2"/>
    <property type="match status" value="1"/>
</dbReference>
<dbReference type="InterPro" id="IPR013087">
    <property type="entry name" value="Znf_C2H2_type"/>
</dbReference>
<dbReference type="OrthoDB" id="9442240at2759"/>
<dbReference type="GO" id="GO:0003700">
    <property type="term" value="F:DNA-binding transcription factor activity"/>
    <property type="evidence" value="ECO:0007669"/>
    <property type="project" value="InterPro"/>
</dbReference>
<dbReference type="Gene3D" id="3.30.160.60">
    <property type="entry name" value="Classic Zinc Finger"/>
    <property type="match status" value="1"/>
</dbReference>
<dbReference type="PROSITE" id="PS00028">
    <property type="entry name" value="ZINC_FINGER_C2H2_1"/>
    <property type="match status" value="1"/>
</dbReference>
<evidence type="ECO:0000259" key="2">
    <source>
        <dbReference type="PROSITE" id="PS50157"/>
    </source>
</evidence>
<keyword evidence="1" id="KW-0862">Zinc</keyword>
<feature type="domain" description="C2H2-type" evidence="2">
    <location>
        <begin position="81"/>
        <end position="108"/>
    </location>
</feature>